<feature type="transmembrane region" description="Helical" evidence="1">
    <location>
        <begin position="197"/>
        <end position="217"/>
    </location>
</feature>
<dbReference type="PANTHER" id="PTHR22718">
    <property type="entry name" value="SERPENTINE RECEPTOR, CLASS X"/>
    <property type="match status" value="1"/>
</dbReference>
<dbReference type="InterPro" id="IPR006874">
    <property type="entry name" value="DUF621"/>
</dbReference>
<evidence type="ECO:0000313" key="2">
    <source>
        <dbReference type="EMBL" id="VDO66428.1"/>
    </source>
</evidence>
<reference evidence="2 3" key="2">
    <citation type="submission" date="2018-11" db="EMBL/GenBank/DDBJ databases">
        <authorList>
            <consortium name="Pathogen Informatics"/>
        </authorList>
    </citation>
    <scope>NUCLEOTIDE SEQUENCE [LARGE SCALE GENOMIC DNA]</scope>
    <source>
        <strain evidence="2 3">MHpl1</strain>
    </source>
</reference>
<reference evidence="4" key="1">
    <citation type="submission" date="2017-02" db="UniProtKB">
        <authorList>
            <consortium name="WormBaseParasite"/>
        </authorList>
    </citation>
    <scope>IDENTIFICATION</scope>
</reference>
<feature type="transmembrane region" description="Helical" evidence="1">
    <location>
        <begin position="141"/>
        <end position="163"/>
    </location>
</feature>
<keyword evidence="3" id="KW-1185">Reference proteome</keyword>
<organism evidence="4">
    <name type="scientific">Haemonchus placei</name>
    <name type="common">Barber's pole worm</name>
    <dbReference type="NCBI Taxonomy" id="6290"/>
    <lineage>
        <taxon>Eukaryota</taxon>
        <taxon>Metazoa</taxon>
        <taxon>Ecdysozoa</taxon>
        <taxon>Nematoda</taxon>
        <taxon>Chromadorea</taxon>
        <taxon>Rhabditida</taxon>
        <taxon>Rhabditina</taxon>
        <taxon>Rhabditomorpha</taxon>
        <taxon>Strongyloidea</taxon>
        <taxon>Trichostrongylidae</taxon>
        <taxon>Haemonchus</taxon>
    </lineage>
</organism>
<gene>
    <name evidence="2" type="ORF">HPLM_LOCUS17695</name>
</gene>
<feature type="transmembrane region" description="Helical" evidence="1">
    <location>
        <begin position="264"/>
        <end position="281"/>
    </location>
</feature>
<dbReference type="Gene3D" id="1.20.1070.10">
    <property type="entry name" value="Rhodopsin 7-helix transmembrane proteins"/>
    <property type="match status" value="1"/>
</dbReference>
<protein>
    <submittedName>
        <fullName evidence="4">G_PROTEIN_RECEP_F1_2 domain-containing protein</fullName>
    </submittedName>
</protein>
<accession>A0A0N4X0C9</accession>
<dbReference type="PANTHER" id="PTHR22718:SF25">
    <property type="entry name" value="G-PROTEIN COUPLED RECEPTORS FAMILY 1 PROFILE DOMAIN-CONTAINING PROTEIN"/>
    <property type="match status" value="1"/>
</dbReference>
<keyword evidence="1" id="KW-0472">Membrane</keyword>
<feature type="transmembrane region" description="Helical" evidence="1">
    <location>
        <begin position="26"/>
        <end position="53"/>
    </location>
</feature>
<dbReference type="WBParaSite" id="HPLM_0001770301-mRNA-1">
    <property type="protein sequence ID" value="HPLM_0001770301-mRNA-1"/>
    <property type="gene ID" value="HPLM_0001770301"/>
</dbReference>
<name>A0A0N4X0C9_HAEPC</name>
<proteinExistence type="predicted"/>
<keyword evidence="1" id="KW-0812">Transmembrane</keyword>
<dbReference type="Proteomes" id="UP000268014">
    <property type="component" value="Unassembled WGS sequence"/>
</dbReference>
<feature type="transmembrane region" description="Helical" evidence="1">
    <location>
        <begin position="65"/>
        <end position="85"/>
    </location>
</feature>
<dbReference type="Pfam" id="PF04789">
    <property type="entry name" value="DUF621"/>
    <property type="match status" value="1"/>
</dbReference>
<evidence type="ECO:0000313" key="4">
    <source>
        <dbReference type="WBParaSite" id="HPLM_0001770301-mRNA-1"/>
    </source>
</evidence>
<dbReference type="EMBL" id="UZAF01020104">
    <property type="protein sequence ID" value="VDO66428.1"/>
    <property type="molecule type" value="Genomic_DNA"/>
</dbReference>
<feature type="transmembrane region" description="Helical" evidence="1">
    <location>
        <begin position="110"/>
        <end position="129"/>
    </location>
</feature>
<dbReference type="SUPFAM" id="SSF81321">
    <property type="entry name" value="Family A G protein-coupled receptor-like"/>
    <property type="match status" value="1"/>
</dbReference>
<dbReference type="AlphaFoldDB" id="A0A0N4X0C9"/>
<sequence>MNNSSADVLEFCLAKAGQVNEDSRTFLAVLILLFSLIGIFTNSALLTVFIIHWKSSFGSQHFTHFVINMIISGLLYSATNLWVSVPCTFNECHFMRSDQLMIILSTPNTLAHWGYLLSAAALTIYRFGIFVSKCFAYKTTWIRILLISPWVLTAIITFGTTAMGCYKRYNRHSLGYTYNCSECNIAFGISFIDVNFYGGQAIPILMICAYIIILVCIYRGRKRGVATQRESRVDAKLALQFTVICCSQYLTAFLFFIVPKASKGAVWGVLTMNTIGLNLFFRDYCGGFAYPISFRSHQCLSESNGLTPLQ</sequence>
<evidence type="ECO:0000313" key="3">
    <source>
        <dbReference type="Proteomes" id="UP000268014"/>
    </source>
</evidence>
<evidence type="ECO:0000256" key="1">
    <source>
        <dbReference type="SAM" id="Phobius"/>
    </source>
</evidence>
<dbReference type="OrthoDB" id="5824413at2759"/>
<dbReference type="OMA" id="IIAMNII"/>
<feature type="transmembrane region" description="Helical" evidence="1">
    <location>
        <begin position="237"/>
        <end position="258"/>
    </location>
</feature>
<keyword evidence="1" id="KW-1133">Transmembrane helix</keyword>